<gene>
    <name evidence="2" type="ORF">HJG63_011449</name>
</gene>
<comment type="caution">
    <text evidence="2">The sequence shown here is derived from an EMBL/GenBank/DDBJ whole genome shotgun (WGS) entry which is preliminary data.</text>
</comment>
<dbReference type="Proteomes" id="UP000593571">
    <property type="component" value="Unassembled WGS sequence"/>
</dbReference>
<evidence type="ECO:0000313" key="2">
    <source>
        <dbReference type="EMBL" id="KAF6466173.1"/>
    </source>
</evidence>
<accession>A0A7J8H1I9</accession>
<sequence>MQQNTPPQAPICHRTPPSPPRRRVRSRKLVCAACRVTPSLAQEVAAPPLFAHADLRAACFAFSAAGELGACASRVCPRLLRAHVSCALTSPACPRLLRAHVSCVPTSPACSRLLRAGRPRFRLRWTGA</sequence>
<dbReference type="EMBL" id="JACASE010000005">
    <property type="protein sequence ID" value="KAF6466173.1"/>
    <property type="molecule type" value="Genomic_DNA"/>
</dbReference>
<organism evidence="2 3">
    <name type="scientific">Rousettus aegyptiacus</name>
    <name type="common">Egyptian fruit bat</name>
    <name type="synonym">Pteropus aegyptiacus</name>
    <dbReference type="NCBI Taxonomy" id="9407"/>
    <lineage>
        <taxon>Eukaryota</taxon>
        <taxon>Metazoa</taxon>
        <taxon>Chordata</taxon>
        <taxon>Craniata</taxon>
        <taxon>Vertebrata</taxon>
        <taxon>Euteleostomi</taxon>
        <taxon>Mammalia</taxon>
        <taxon>Eutheria</taxon>
        <taxon>Laurasiatheria</taxon>
        <taxon>Chiroptera</taxon>
        <taxon>Yinpterochiroptera</taxon>
        <taxon>Pteropodoidea</taxon>
        <taxon>Pteropodidae</taxon>
        <taxon>Rousettinae</taxon>
        <taxon>Rousettus</taxon>
    </lineage>
</organism>
<evidence type="ECO:0000256" key="1">
    <source>
        <dbReference type="SAM" id="MobiDB-lite"/>
    </source>
</evidence>
<protein>
    <submittedName>
        <fullName evidence="2">Uncharacterized protein</fullName>
    </submittedName>
</protein>
<proteinExistence type="predicted"/>
<keyword evidence="3" id="KW-1185">Reference proteome</keyword>
<dbReference type="AlphaFoldDB" id="A0A7J8H1I9"/>
<name>A0A7J8H1I9_ROUAE</name>
<reference evidence="2 3" key="1">
    <citation type="journal article" date="2020" name="Nature">
        <title>Six reference-quality genomes reveal evolution of bat adaptations.</title>
        <authorList>
            <person name="Jebb D."/>
            <person name="Huang Z."/>
            <person name="Pippel M."/>
            <person name="Hughes G.M."/>
            <person name="Lavrichenko K."/>
            <person name="Devanna P."/>
            <person name="Winkler S."/>
            <person name="Jermiin L.S."/>
            <person name="Skirmuntt E.C."/>
            <person name="Katzourakis A."/>
            <person name="Burkitt-Gray L."/>
            <person name="Ray D.A."/>
            <person name="Sullivan K.A.M."/>
            <person name="Roscito J.G."/>
            <person name="Kirilenko B.M."/>
            <person name="Davalos L.M."/>
            <person name="Corthals A.P."/>
            <person name="Power M.L."/>
            <person name="Jones G."/>
            <person name="Ransome R.D."/>
            <person name="Dechmann D.K.N."/>
            <person name="Locatelli A.G."/>
            <person name="Puechmaille S.J."/>
            <person name="Fedrigo O."/>
            <person name="Jarvis E.D."/>
            <person name="Hiller M."/>
            <person name="Vernes S.C."/>
            <person name="Myers E.W."/>
            <person name="Teeling E.C."/>
        </authorList>
    </citation>
    <scope>NUCLEOTIDE SEQUENCE [LARGE SCALE GENOMIC DNA]</scope>
    <source>
        <strain evidence="2">MRouAeg1</strain>
        <tissue evidence="2">Muscle</tissue>
    </source>
</reference>
<evidence type="ECO:0000313" key="3">
    <source>
        <dbReference type="Proteomes" id="UP000593571"/>
    </source>
</evidence>
<feature type="region of interest" description="Disordered" evidence="1">
    <location>
        <begin position="1"/>
        <end position="22"/>
    </location>
</feature>